<dbReference type="KEGG" id="nmf:NMS_0736"/>
<dbReference type="PROSITE" id="PS51257">
    <property type="entry name" value="PROKAR_LIPOPROTEIN"/>
    <property type="match status" value="1"/>
</dbReference>
<dbReference type="RefSeq" id="WP_052476683.1">
    <property type="nucleotide sequence ID" value="NZ_AP014548.1"/>
</dbReference>
<evidence type="ECO:0000259" key="1">
    <source>
        <dbReference type="Pfam" id="PF13648"/>
    </source>
</evidence>
<organism evidence="2 3">
    <name type="scientific">Nonlabens marinus S1-08</name>
    <dbReference type="NCBI Taxonomy" id="1454201"/>
    <lineage>
        <taxon>Bacteria</taxon>
        <taxon>Pseudomonadati</taxon>
        <taxon>Bacteroidota</taxon>
        <taxon>Flavobacteriia</taxon>
        <taxon>Flavobacteriales</taxon>
        <taxon>Flavobacteriaceae</taxon>
        <taxon>Nonlabens</taxon>
    </lineage>
</organism>
<protein>
    <recommendedName>
        <fullName evidence="1">Lipocalin-like domain-containing protein</fullName>
    </recommendedName>
</protein>
<dbReference type="AlphaFoldDB" id="W8VPZ5"/>
<dbReference type="STRING" id="1454201.NMS_0736"/>
<proteinExistence type="predicted"/>
<accession>W8VPZ5</accession>
<evidence type="ECO:0000313" key="2">
    <source>
        <dbReference type="EMBL" id="BAO54745.1"/>
    </source>
</evidence>
<feature type="domain" description="Lipocalin-like" evidence="1">
    <location>
        <begin position="29"/>
        <end position="98"/>
    </location>
</feature>
<evidence type="ECO:0000313" key="3">
    <source>
        <dbReference type="Proteomes" id="UP000031760"/>
    </source>
</evidence>
<dbReference type="InterPro" id="IPR024311">
    <property type="entry name" value="Lipocalin-like"/>
</dbReference>
<keyword evidence="3" id="KW-1185">Reference proteome</keyword>
<dbReference type="EMBL" id="AP014548">
    <property type="protein sequence ID" value="BAO54745.1"/>
    <property type="molecule type" value="Genomic_DNA"/>
</dbReference>
<dbReference type="Proteomes" id="UP000031760">
    <property type="component" value="Chromosome"/>
</dbReference>
<reference evidence="2 3" key="1">
    <citation type="journal article" date="2014" name="Proc. Natl. Acad. Sci. U.S.A.">
        <title>Functional characterization of flavobacteria rhodopsins reveals a unique class of light-driven chloride pump in bacteria.</title>
        <authorList>
            <person name="Yoshizawa S."/>
            <person name="Kumagai Y."/>
            <person name="Kim H."/>
            <person name="Ogura Y."/>
            <person name="Hayashi T."/>
            <person name="Iwasaki W."/>
            <person name="DeLong E.F."/>
            <person name="Kogure K."/>
        </authorList>
    </citation>
    <scope>NUCLEOTIDE SEQUENCE [LARGE SCALE GENOMIC DNA]</scope>
    <source>
        <strain evidence="2 3">S1-08</strain>
    </source>
</reference>
<sequence>MKKLFVLSIILGFFLSCDETDDVNRDTELIGTWKLVELYSDPGDGSGRFNRVNSEKVIIFKEDGALTSNGSICEIDNVTTNPTSGTYSITDSTFRSDDCNNPDYDYEFIKTEGTITVYYPCIEGCAARYRKQ</sequence>
<dbReference type="OrthoDB" id="955522at2"/>
<dbReference type="Pfam" id="PF13648">
    <property type="entry name" value="Lipocalin_4"/>
    <property type="match status" value="1"/>
</dbReference>
<dbReference type="HOGENOM" id="CLU_157927_0_0_10"/>
<gene>
    <name evidence="2" type="ORF">NMS_0736</name>
</gene>
<name>W8VPZ5_9FLAO</name>